<protein>
    <submittedName>
        <fullName evidence="2">Nucleotidyltransferase domain-containing protein</fullName>
    </submittedName>
</protein>
<name>A0A3G4VNN0_9VIBR</name>
<keyword evidence="2" id="KW-0808">Transferase</keyword>
<evidence type="ECO:0000313" key="3">
    <source>
        <dbReference type="Proteomes" id="UP000279760"/>
    </source>
</evidence>
<evidence type="ECO:0000259" key="1">
    <source>
        <dbReference type="Pfam" id="PF01909"/>
    </source>
</evidence>
<dbReference type="InterPro" id="IPR002934">
    <property type="entry name" value="Polymerase_NTP_transf_dom"/>
</dbReference>
<dbReference type="AlphaFoldDB" id="A0A3G4VNN0"/>
<dbReference type="InterPro" id="IPR043519">
    <property type="entry name" value="NT_sf"/>
</dbReference>
<dbReference type="Pfam" id="PF01909">
    <property type="entry name" value="NTP_transf_2"/>
    <property type="match status" value="1"/>
</dbReference>
<dbReference type="CDD" id="cd05403">
    <property type="entry name" value="NT_KNTase_like"/>
    <property type="match status" value="1"/>
</dbReference>
<dbReference type="Gene3D" id="3.30.460.10">
    <property type="entry name" value="Beta Polymerase, domain 2"/>
    <property type="match status" value="1"/>
</dbReference>
<accession>A0A3G4VNN0</accession>
<sequence length="205" mass="23943">MESILDLAIEEVIELYAPHTVILYGSHARNEATETSDIDIACFWDRSEEHKDARLFHGTFLDVWVYPTSFLDSIPEEALRFADGKVVYETRGIGADYIARVKQKLANGKEPMSEVDRLHIQEWVVKMLERARDGDLGGNYRRTWLQHDLLKMYFDIRGKWYLGSKKSFQYMKQNDNAIYSLFEQVYENPLDIDLLDKLASKVVRI</sequence>
<proteinExistence type="predicted"/>
<organism evidence="2 3">
    <name type="scientific">Vibrio mediterranei</name>
    <dbReference type="NCBI Taxonomy" id="689"/>
    <lineage>
        <taxon>Bacteria</taxon>
        <taxon>Pseudomonadati</taxon>
        <taxon>Pseudomonadota</taxon>
        <taxon>Gammaproteobacteria</taxon>
        <taxon>Vibrionales</taxon>
        <taxon>Vibrionaceae</taxon>
        <taxon>Vibrio</taxon>
    </lineage>
</organism>
<gene>
    <name evidence="2" type="ORF">ECB94_24780</name>
</gene>
<dbReference type="Proteomes" id="UP000279760">
    <property type="component" value="Chromosome 2"/>
</dbReference>
<evidence type="ECO:0000313" key="2">
    <source>
        <dbReference type="EMBL" id="AYV24471.1"/>
    </source>
</evidence>
<dbReference type="SUPFAM" id="SSF81301">
    <property type="entry name" value="Nucleotidyltransferase"/>
    <property type="match status" value="1"/>
</dbReference>
<dbReference type="RefSeq" id="WP_124941997.1">
    <property type="nucleotide sequence ID" value="NZ_CP033578.1"/>
</dbReference>
<dbReference type="EMBL" id="CP033578">
    <property type="protein sequence ID" value="AYV24471.1"/>
    <property type="molecule type" value="Genomic_DNA"/>
</dbReference>
<reference evidence="2 3" key="1">
    <citation type="submission" date="2018-11" db="EMBL/GenBank/DDBJ databases">
        <title>Complete Genome Sequence of Vbrio mediterranei 117-T6: a Potential Pathogen Bacteria Isolated from the Conchocelis of Pyropia.</title>
        <authorList>
            <person name="Liu Q."/>
        </authorList>
    </citation>
    <scope>NUCLEOTIDE SEQUENCE [LARGE SCALE GENOMIC DNA]</scope>
    <source>
        <strain evidence="2 3">117-T6</strain>
    </source>
</reference>
<feature type="domain" description="Polymerase nucleotidyl transferase" evidence="1">
    <location>
        <begin position="8"/>
        <end position="61"/>
    </location>
</feature>
<dbReference type="GO" id="GO:0016779">
    <property type="term" value="F:nucleotidyltransferase activity"/>
    <property type="evidence" value="ECO:0007669"/>
    <property type="project" value="InterPro"/>
</dbReference>